<dbReference type="PROSITE" id="PS01081">
    <property type="entry name" value="HTH_TETR_1"/>
    <property type="match status" value="1"/>
</dbReference>
<evidence type="ECO:0000313" key="5">
    <source>
        <dbReference type="Proteomes" id="UP000183995"/>
    </source>
</evidence>
<dbReference type="RefSeq" id="WP_073078389.1">
    <property type="nucleotide sequence ID" value="NZ_FQXV01000006.1"/>
</dbReference>
<accession>A0A1M5XSJ8</accession>
<organism evidence="4 5">
    <name type="scientific">Sporobacter termitidis DSM 10068</name>
    <dbReference type="NCBI Taxonomy" id="1123282"/>
    <lineage>
        <taxon>Bacteria</taxon>
        <taxon>Bacillati</taxon>
        <taxon>Bacillota</taxon>
        <taxon>Clostridia</taxon>
        <taxon>Eubacteriales</taxon>
        <taxon>Oscillospiraceae</taxon>
        <taxon>Sporobacter</taxon>
    </lineage>
</organism>
<evidence type="ECO:0000259" key="3">
    <source>
        <dbReference type="PROSITE" id="PS50977"/>
    </source>
</evidence>
<feature type="domain" description="HTH tetR-type" evidence="3">
    <location>
        <begin position="8"/>
        <end position="68"/>
    </location>
</feature>
<dbReference type="InterPro" id="IPR050109">
    <property type="entry name" value="HTH-type_TetR-like_transc_reg"/>
</dbReference>
<dbReference type="GO" id="GO:0003700">
    <property type="term" value="F:DNA-binding transcription factor activity"/>
    <property type="evidence" value="ECO:0007669"/>
    <property type="project" value="TreeGrafter"/>
</dbReference>
<dbReference type="InterPro" id="IPR023772">
    <property type="entry name" value="DNA-bd_HTH_TetR-type_CS"/>
</dbReference>
<dbReference type="InterPro" id="IPR009057">
    <property type="entry name" value="Homeodomain-like_sf"/>
</dbReference>
<dbReference type="InterPro" id="IPR036271">
    <property type="entry name" value="Tet_transcr_reg_TetR-rel_C_sf"/>
</dbReference>
<dbReference type="OrthoDB" id="9814200at2"/>
<feature type="DNA-binding region" description="H-T-H motif" evidence="2">
    <location>
        <begin position="31"/>
        <end position="50"/>
    </location>
</feature>
<proteinExistence type="predicted"/>
<reference evidence="4 5" key="1">
    <citation type="submission" date="2016-11" db="EMBL/GenBank/DDBJ databases">
        <authorList>
            <person name="Jaros S."/>
            <person name="Januszkiewicz K."/>
            <person name="Wedrychowicz H."/>
        </authorList>
    </citation>
    <scope>NUCLEOTIDE SEQUENCE [LARGE SCALE GENOMIC DNA]</scope>
    <source>
        <strain evidence="4 5">DSM 10068</strain>
    </source>
</reference>
<dbReference type="Proteomes" id="UP000183995">
    <property type="component" value="Unassembled WGS sequence"/>
</dbReference>
<dbReference type="STRING" id="1123282.SAMN02745823_02003"/>
<dbReference type="EMBL" id="FQXV01000006">
    <property type="protein sequence ID" value="SHI02756.1"/>
    <property type="molecule type" value="Genomic_DNA"/>
</dbReference>
<evidence type="ECO:0000256" key="2">
    <source>
        <dbReference type="PROSITE-ProRule" id="PRU00335"/>
    </source>
</evidence>
<dbReference type="SUPFAM" id="SSF46689">
    <property type="entry name" value="Homeodomain-like"/>
    <property type="match status" value="1"/>
</dbReference>
<keyword evidence="5" id="KW-1185">Reference proteome</keyword>
<dbReference type="PRINTS" id="PR00455">
    <property type="entry name" value="HTHTETR"/>
</dbReference>
<sequence>MKREEKKRETVNRIIDAALRLFSEKGYEATTVAEITEAAGVAKGTFFNYFKAKEELLVKFQKALFFNEIRILNDQPGPYAPRILDLVKELGDSMNDDRVQMRLALQRFLATSAGAPGGHGLMAKAESMIPLFERGQQSGEFAPGVPPAVMARTALQIYLGTLLSWSTGDENDSLGDQLVLAFRIFLKGVLT</sequence>
<dbReference type="PROSITE" id="PS50977">
    <property type="entry name" value="HTH_TETR_2"/>
    <property type="match status" value="1"/>
</dbReference>
<gene>
    <name evidence="4" type="ORF">SAMN02745823_02003</name>
</gene>
<keyword evidence="1 2" id="KW-0238">DNA-binding</keyword>
<dbReference type="Gene3D" id="1.10.357.10">
    <property type="entry name" value="Tetracycline Repressor, domain 2"/>
    <property type="match status" value="1"/>
</dbReference>
<dbReference type="GO" id="GO:0000976">
    <property type="term" value="F:transcription cis-regulatory region binding"/>
    <property type="evidence" value="ECO:0007669"/>
    <property type="project" value="TreeGrafter"/>
</dbReference>
<name>A0A1M5XSJ8_9FIRM</name>
<evidence type="ECO:0000256" key="1">
    <source>
        <dbReference type="ARBA" id="ARBA00023125"/>
    </source>
</evidence>
<dbReference type="Pfam" id="PF00440">
    <property type="entry name" value="TetR_N"/>
    <property type="match status" value="1"/>
</dbReference>
<dbReference type="AlphaFoldDB" id="A0A1M5XSJ8"/>
<dbReference type="InterPro" id="IPR001647">
    <property type="entry name" value="HTH_TetR"/>
</dbReference>
<dbReference type="PANTHER" id="PTHR30055">
    <property type="entry name" value="HTH-TYPE TRANSCRIPTIONAL REGULATOR RUTR"/>
    <property type="match status" value="1"/>
</dbReference>
<dbReference type="PANTHER" id="PTHR30055:SF226">
    <property type="entry name" value="HTH-TYPE TRANSCRIPTIONAL REGULATOR PKSA"/>
    <property type="match status" value="1"/>
</dbReference>
<dbReference type="SUPFAM" id="SSF48498">
    <property type="entry name" value="Tetracyclin repressor-like, C-terminal domain"/>
    <property type="match status" value="1"/>
</dbReference>
<protein>
    <submittedName>
        <fullName evidence="4">Transcriptional regulator, TetR family</fullName>
    </submittedName>
</protein>
<evidence type="ECO:0000313" key="4">
    <source>
        <dbReference type="EMBL" id="SHI02756.1"/>
    </source>
</evidence>